<dbReference type="NCBIfam" id="TIGR03923">
    <property type="entry name" value="T7SS_EccE"/>
    <property type="match status" value="1"/>
</dbReference>
<keyword evidence="5" id="KW-1133">Transmembrane helix</keyword>
<comment type="subcellular location">
    <subcellularLocation>
        <location evidence="1">Cell membrane</location>
    </subcellularLocation>
</comment>
<evidence type="ECO:0000256" key="3">
    <source>
        <dbReference type="ARBA" id="ARBA00022475"/>
    </source>
</evidence>
<reference evidence="9 10" key="1">
    <citation type="submission" date="2018-06" db="EMBL/GenBank/DDBJ databases">
        <authorList>
            <consortium name="Pathogen Informatics"/>
            <person name="Doyle S."/>
        </authorList>
    </citation>
    <scope>NUCLEOTIDE SEQUENCE [LARGE SCALE GENOMIC DNA]</scope>
    <source>
        <strain evidence="9 10">NCTC10821</strain>
    </source>
</reference>
<evidence type="ECO:0000313" key="9">
    <source>
        <dbReference type="EMBL" id="STZ60839.1"/>
    </source>
</evidence>
<evidence type="ECO:0000256" key="1">
    <source>
        <dbReference type="ARBA" id="ARBA00004236"/>
    </source>
</evidence>
<protein>
    <submittedName>
        <fullName evidence="9">Type VII secretion protein EccE</fullName>
    </submittedName>
</protein>
<sequence length="575" mass="61236">MRNPVSPAPPVTAFASADRPLVERVMPLVDLTLVQAGGAAGLTAALLLDRPLAWGVLCGVLVALVLVVPGDGRSLSRRVLARVRFWRDRRRRSTITWAPFDHEQSDAAPIGFSWDGETLTSLIRVVAPPPSLTVLQPGRAVTGDTVPVGVLGECLRQSDITLEAIDVISRGARSAGDGHLADMYEGLLGPLPAIAHRAVWVAVRLDPARCPEAVRARGGGWDAALRTAAVATRRVANRLRDAGQQADTTTASDMLRAVTELTGALDLDSVQESWSACHHGRLELSSSGLEPALCTADGLSSLWTLPSRSTTVTLSLRCHPQREAVEVRGIVRLDSLGRHRGRTAIAGLRHLFGRQHDALVCASPLPAPRRQVGRWLTVPGEGTPALTGLELPASGCGQVVGADDLGHAVAVPLFGPGITRVQVHGTLHLAQQVILRSLALGARVRVHTRRPGAWQEMVDAVGDAGRLHAVSAESIAAERGPRRDYSVEMYDGVSEQSARGGMTVIVVSPTHSPVATAADVRLQLIDVDRDVVRVTTATGSATVTMVASDQEMRFIGSSLDQDRTENRSSDEPRTR</sequence>
<dbReference type="GO" id="GO:0005886">
    <property type="term" value="C:plasma membrane"/>
    <property type="evidence" value="ECO:0007669"/>
    <property type="project" value="UniProtKB-SubCell"/>
</dbReference>
<comment type="similarity">
    <text evidence="2">Belongs to the EccE family.</text>
</comment>
<feature type="region of interest" description="Disordered" evidence="7">
    <location>
        <begin position="554"/>
        <end position="575"/>
    </location>
</feature>
<dbReference type="InterPro" id="IPR021368">
    <property type="entry name" value="T7SS_EccE"/>
</dbReference>
<evidence type="ECO:0000259" key="8">
    <source>
        <dbReference type="Pfam" id="PF11203"/>
    </source>
</evidence>
<feature type="domain" description="Type VII secretion system protein EccE" evidence="8">
    <location>
        <begin position="193"/>
        <end position="282"/>
    </location>
</feature>
<organism evidence="9 10">
    <name type="scientific">Mycolicibacterium tokaiense</name>
    <dbReference type="NCBI Taxonomy" id="39695"/>
    <lineage>
        <taxon>Bacteria</taxon>
        <taxon>Bacillati</taxon>
        <taxon>Actinomycetota</taxon>
        <taxon>Actinomycetes</taxon>
        <taxon>Mycobacteriales</taxon>
        <taxon>Mycobacteriaceae</taxon>
        <taxon>Mycolicibacterium</taxon>
    </lineage>
</organism>
<evidence type="ECO:0000256" key="6">
    <source>
        <dbReference type="ARBA" id="ARBA00023136"/>
    </source>
</evidence>
<keyword evidence="4" id="KW-0812">Transmembrane</keyword>
<name>A0A378TJB2_9MYCO</name>
<dbReference type="Proteomes" id="UP000254978">
    <property type="component" value="Unassembled WGS sequence"/>
</dbReference>
<evidence type="ECO:0000313" key="10">
    <source>
        <dbReference type="Proteomes" id="UP000254978"/>
    </source>
</evidence>
<evidence type="ECO:0000256" key="5">
    <source>
        <dbReference type="ARBA" id="ARBA00022989"/>
    </source>
</evidence>
<proteinExistence type="inferred from homology"/>
<feature type="compositionally biased region" description="Basic and acidic residues" evidence="7">
    <location>
        <begin position="560"/>
        <end position="575"/>
    </location>
</feature>
<accession>A0A378TJB2</accession>
<keyword evidence="3" id="KW-1003">Cell membrane</keyword>
<keyword evidence="10" id="KW-1185">Reference proteome</keyword>
<dbReference type="InterPro" id="IPR050051">
    <property type="entry name" value="EccE_dom"/>
</dbReference>
<dbReference type="AlphaFoldDB" id="A0A378TJB2"/>
<gene>
    <name evidence="9" type="primary">eccE1_2</name>
    <name evidence="9" type="ORF">NCTC10821_04383</name>
</gene>
<evidence type="ECO:0000256" key="2">
    <source>
        <dbReference type="ARBA" id="ARBA00007759"/>
    </source>
</evidence>
<evidence type="ECO:0000256" key="4">
    <source>
        <dbReference type="ARBA" id="ARBA00022692"/>
    </source>
</evidence>
<dbReference type="Pfam" id="PF11203">
    <property type="entry name" value="EccE"/>
    <property type="match status" value="1"/>
</dbReference>
<dbReference type="EMBL" id="UGQT01000001">
    <property type="protein sequence ID" value="STZ60839.1"/>
    <property type="molecule type" value="Genomic_DNA"/>
</dbReference>
<keyword evidence="6" id="KW-0472">Membrane</keyword>
<evidence type="ECO:0000256" key="7">
    <source>
        <dbReference type="SAM" id="MobiDB-lite"/>
    </source>
</evidence>